<keyword evidence="2" id="KW-1133">Transmembrane helix</keyword>
<comment type="similarity">
    <text evidence="1">Belongs to the fasciclin-like AGP family.</text>
</comment>
<dbReference type="InterPro" id="IPR052806">
    <property type="entry name" value="Fasciclin-like_AGP"/>
</dbReference>
<sequence length="214" mass="23914">MRPTVAATDHQAQEGIPVEKIKRALSDVNYLTMSLTLDMALSTMIPAEFLNNKDHTITIFCPSDKAFMSPDFKYVGSPLTLLRYHVARGKLDREALDSPKLHWSKVDTLLSGHPLVVTSVRGKASINGVRIMHWDLYNDGHVIVHGVEDFFDPAFQTIWFPQYDGVLVELETGNSDSGGSTKIMDLVLQLKERSDVQMVFVLFFAGCLVVSMLL</sequence>
<keyword evidence="2" id="KW-0812">Transmembrane</keyword>
<dbReference type="PROSITE" id="PS50213">
    <property type="entry name" value="FAS1"/>
    <property type="match status" value="1"/>
</dbReference>
<dbReference type="InterPro" id="IPR036378">
    <property type="entry name" value="FAS1_dom_sf"/>
</dbReference>
<feature type="transmembrane region" description="Helical" evidence="2">
    <location>
        <begin position="196"/>
        <end position="213"/>
    </location>
</feature>
<keyword evidence="5" id="KW-1185">Reference proteome</keyword>
<reference evidence="4 5" key="1">
    <citation type="journal article" date="2020" name="Mol. Biol. Evol.">
        <title>Distinct Expression and Methylation Patterns for Genes with Different Fates following a Single Whole-Genome Duplication in Flowering Plants.</title>
        <authorList>
            <person name="Shi T."/>
            <person name="Rahmani R.S."/>
            <person name="Gugger P.F."/>
            <person name="Wang M."/>
            <person name="Li H."/>
            <person name="Zhang Y."/>
            <person name="Li Z."/>
            <person name="Wang Q."/>
            <person name="Van de Peer Y."/>
            <person name="Marchal K."/>
            <person name="Chen J."/>
        </authorList>
    </citation>
    <scope>NUCLEOTIDE SEQUENCE [LARGE SCALE GENOMIC DNA]</scope>
    <source>
        <tissue evidence="4">Leaf</tissue>
    </source>
</reference>
<protein>
    <recommendedName>
        <fullName evidence="3">FAS1 domain-containing protein</fullName>
    </recommendedName>
</protein>
<evidence type="ECO:0000259" key="3">
    <source>
        <dbReference type="PROSITE" id="PS50213"/>
    </source>
</evidence>
<dbReference type="InterPro" id="IPR000782">
    <property type="entry name" value="FAS1_domain"/>
</dbReference>
<comment type="caution">
    <text evidence="4">The sequence shown here is derived from an EMBL/GenBank/DDBJ whole genome shotgun (WGS) entry which is preliminary data.</text>
</comment>
<evidence type="ECO:0000313" key="4">
    <source>
        <dbReference type="EMBL" id="DAD27274.1"/>
    </source>
</evidence>
<dbReference type="AlphaFoldDB" id="A0A822Y038"/>
<organism evidence="4 5">
    <name type="scientific">Nelumbo nucifera</name>
    <name type="common">Sacred lotus</name>
    <dbReference type="NCBI Taxonomy" id="4432"/>
    <lineage>
        <taxon>Eukaryota</taxon>
        <taxon>Viridiplantae</taxon>
        <taxon>Streptophyta</taxon>
        <taxon>Embryophyta</taxon>
        <taxon>Tracheophyta</taxon>
        <taxon>Spermatophyta</taxon>
        <taxon>Magnoliopsida</taxon>
        <taxon>Proteales</taxon>
        <taxon>Nelumbonaceae</taxon>
        <taxon>Nelumbo</taxon>
    </lineage>
</organism>
<proteinExistence type="inferred from homology"/>
<dbReference type="EMBL" id="DUZY01000002">
    <property type="protein sequence ID" value="DAD27274.1"/>
    <property type="molecule type" value="Genomic_DNA"/>
</dbReference>
<evidence type="ECO:0000256" key="1">
    <source>
        <dbReference type="ARBA" id="ARBA00007843"/>
    </source>
</evidence>
<evidence type="ECO:0000256" key="2">
    <source>
        <dbReference type="SAM" id="Phobius"/>
    </source>
</evidence>
<gene>
    <name evidence="4" type="ORF">HUJ06_028742</name>
</gene>
<dbReference type="SMART" id="SM00554">
    <property type="entry name" value="FAS1"/>
    <property type="match status" value="1"/>
</dbReference>
<accession>A0A822Y038</accession>
<name>A0A822Y038_NELNU</name>
<dbReference type="Gene3D" id="2.30.180.10">
    <property type="entry name" value="FAS1 domain"/>
    <property type="match status" value="1"/>
</dbReference>
<feature type="domain" description="FAS1" evidence="3">
    <location>
        <begin position="18"/>
        <end position="151"/>
    </location>
</feature>
<dbReference type="Proteomes" id="UP000607653">
    <property type="component" value="Unassembled WGS sequence"/>
</dbReference>
<dbReference type="SUPFAM" id="SSF82153">
    <property type="entry name" value="FAS1 domain"/>
    <property type="match status" value="1"/>
</dbReference>
<keyword evidence="2" id="KW-0472">Membrane</keyword>
<dbReference type="PANTHER" id="PTHR33985:SF29">
    <property type="entry name" value="FAS1 DOMAIN-CONTAINING PROTEIN"/>
    <property type="match status" value="1"/>
</dbReference>
<dbReference type="PANTHER" id="PTHR33985">
    <property type="entry name" value="OS02G0491300 PROTEIN-RELATED"/>
    <property type="match status" value="1"/>
</dbReference>
<evidence type="ECO:0000313" key="5">
    <source>
        <dbReference type="Proteomes" id="UP000607653"/>
    </source>
</evidence>
<dbReference type="Pfam" id="PF02469">
    <property type="entry name" value="Fasciclin"/>
    <property type="match status" value="1"/>
</dbReference>